<evidence type="ECO:0000259" key="2">
    <source>
        <dbReference type="Pfam" id="PF21307"/>
    </source>
</evidence>
<dbReference type="Gene3D" id="1.50.10.10">
    <property type="match status" value="1"/>
</dbReference>
<name>A0ABN8GW65_9BACL</name>
<keyword evidence="5" id="KW-1185">Reference proteome</keyword>
<dbReference type="Proteomes" id="UP000838821">
    <property type="component" value="Unassembled WGS sequence"/>
</dbReference>
<evidence type="ECO:0000259" key="3">
    <source>
        <dbReference type="Pfam" id="PF22124"/>
    </source>
</evidence>
<feature type="domain" description="Glycosyl hydrolase family 95 N-terminal" evidence="1">
    <location>
        <begin position="21"/>
        <end position="249"/>
    </location>
</feature>
<evidence type="ECO:0000313" key="4">
    <source>
        <dbReference type="EMBL" id="CAH1219590.1"/>
    </source>
</evidence>
<evidence type="ECO:0000313" key="5">
    <source>
        <dbReference type="Proteomes" id="UP000838821"/>
    </source>
</evidence>
<dbReference type="PANTHER" id="PTHR31084:SF0">
    <property type="entry name" value="ALPHA-L-FUCOSIDASE 2"/>
    <property type="match status" value="1"/>
</dbReference>
<dbReference type="InterPro" id="IPR027414">
    <property type="entry name" value="GH95_N_dom"/>
</dbReference>
<dbReference type="InterPro" id="IPR008928">
    <property type="entry name" value="6-hairpin_glycosidase_sf"/>
</dbReference>
<feature type="domain" description="Alpha fucosidase A-like C-terminal" evidence="2">
    <location>
        <begin position="700"/>
        <end position="749"/>
    </location>
</feature>
<dbReference type="InterPro" id="IPR012341">
    <property type="entry name" value="6hp_glycosidase-like_sf"/>
</dbReference>
<evidence type="ECO:0000259" key="1">
    <source>
        <dbReference type="Pfam" id="PF14498"/>
    </source>
</evidence>
<dbReference type="InterPro" id="IPR016518">
    <property type="entry name" value="Alpha-L-fucosidase"/>
</dbReference>
<dbReference type="PIRSF" id="PIRSF007663">
    <property type="entry name" value="UCP007663"/>
    <property type="match status" value="1"/>
</dbReference>
<feature type="domain" description="Glycosyl hydrolase family 95 catalytic" evidence="3">
    <location>
        <begin position="274"/>
        <end position="694"/>
    </location>
</feature>
<dbReference type="PANTHER" id="PTHR31084">
    <property type="entry name" value="ALPHA-L-FUCOSIDASE 2"/>
    <property type="match status" value="1"/>
</dbReference>
<dbReference type="Pfam" id="PF22124">
    <property type="entry name" value="Glyco_hydro_95_cat"/>
    <property type="match status" value="1"/>
</dbReference>
<dbReference type="SUPFAM" id="SSF48208">
    <property type="entry name" value="Six-hairpin glycosidases"/>
    <property type="match status" value="1"/>
</dbReference>
<gene>
    <name evidence="4" type="ORF">PAECIP111891_04933</name>
</gene>
<dbReference type="InterPro" id="IPR054363">
    <property type="entry name" value="GH95_cat"/>
</dbReference>
<dbReference type="Pfam" id="PF14498">
    <property type="entry name" value="Glyco_hyd_65N_2"/>
    <property type="match status" value="1"/>
</dbReference>
<proteinExistence type="predicted"/>
<sequence length="792" mass="89964">MISKGKNELVMNYPSPWWGAGWREALPSGNGKIGAAVYGSVHEETILLTHEDLWAGSLTPELPNISDKLPQVRSMLLAGEVIQANPILSDALKELGYETKIAWPLPLCDFKVRMPSKVGFKQYERRLDMETGEVTVSWQDGDTRYGRYLFVSRPTDLIIYEIRAEGDGLIQADFFIDLHDRKDVRKTTTLLPENIELQIEGEYLFFAASNDDATDFGAVARISTKEGRLEACDGVLKVEGAERVLIYIRLFVKGERNAEWSRIRSQLAGMKAEYSELLQAHVQEHGRIFHASSLDLGVEGNLRSNEELLLEAYRGEAPLEMVEKMWAYGRYLLISCSREGGHPCHLYGLWCGEYEGLWAFNMVNENLQMIYWQALSGNMPELLLTVFDYMERLMDDFRTNARSLYGCRGIYIPAPTAPDSGLLKHPIPHILHWTGGAGWVAQHYYDYYLYTGDLDFLRHRALPFLRETAMFYEDFFIIGEDGYYISCPSVSPENVPANYRSGPKSDATAEITINATMDFAIAKEVLRNLIDGAGKVHAYPDEVDKWKAMLKRIPPYQMNEDGSVREWMHPYFTEYNHHRHQSHIYPVFPGIEVNRENDSELYEAFIAAAKKRLLIGLNDQTGWSFAHMANHYARMGEGDLALECLDLLSRSCVTNNFFTLHNDWRKMGIGLDMDWAPFQIDANMGWSAAVQEMMLFSLPGKIYILPALPTRWRKGKVGPLLTRGAVEVTVSWNQDVDSVQLELISRNSSQAVDVIFPQPVIPIDGLRMQGNKLSNLRLVAGKPIQLSFKFGV</sequence>
<reference evidence="4" key="1">
    <citation type="submission" date="2022-01" db="EMBL/GenBank/DDBJ databases">
        <authorList>
            <person name="Criscuolo A."/>
        </authorList>
    </citation>
    <scope>NUCLEOTIDE SEQUENCE</scope>
    <source>
        <strain evidence="4">CIP111891</strain>
    </source>
</reference>
<organism evidence="4 5">
    <name type="scientific">Paenibacillus allorhizoplanae</name>
    <dbReference type="NCBI Taxonomy" id="2905648"/>
    <lineage>
        <taxon>Bacteria</taxon>
        <taxon>Bacillati</taxon>
        <taxon>Bacillota</taxon>
        <taxon>Bacilli</taxon>
        <taxon>Bacillales</taxon>
        <taxon>Paenibacillaceae</taxon>
        <taxon>Paenibacillus</taxon>
    </lineage>
</organism>
<protein>
    <recommendedName>
        <fullName evidence="6">Glycoside hydrolase family 95 protein</fullName>
    </recommendedName>
</protein>
<accession>A0ABN8GW65</accession>
<dbReference type="InterPro" id="IPR049053">
    <property type="entry name" value="AFCA-like_C"/>
</dbReference>
<dbReference type="EMBL" id="CAKMMW010000018">
    <property type="protein sequence ID" value="CAH1219590.1"/>
    <property type="molecule type" value="Genomic_DNA"/>
</dbReference>
<evidence type="ECO:0008006" key="6">
    <source>
        <dbReference type="Google" id="ProtNLM"/>
    </source>
</evidence>
<comment type="caution">
    <text evidence="4">The sequence shown here is derived from an EMBL/GenBank/DDBJ whole genome shotgun (WGS) entry which is preliminary data.</text>
</comment>
<dbReference type="Pfam" id="PF21307">
    <property type="entry name" value="Glyco_hydro_95_C"/>
    <property type="match status" value="1"/>
</dbReference>